<feature type="region of interest" description="Disordered" evidence="1">
    <location>
        <begin position="51"/>
        <end position="70"/>
    </location>
</feature>
<sequence length="401" mass="45872">MFKQKIYDILKKVRDIKKIEEQQNMIKCKDCNETGHRTKRSRVCNLYQDDTQEVGTSRKPKGKQSENTKRLKKVAKYSHAAAEEGPSQSVCSSCSLPGHNSARSKACLNYKPSKAEELQALLGDNATSCTRKIKLETIIREQYKQAMLSKIQTVSEQVRNIMIRAQLFVNYYIISHSNSAVDKKVFTQNFWYAITQLVLQRAPNQKSLPSDCLESWTSFSSRFNVTYTMVPKVEGYSHCVSAACVTTATTYNNNIVECFEARLKAYILYNIKKKFEEPDSTILRKIVHQYCYQHICGGSPEWPEDIPELYNEKKQEIDEICQELIIIDIPRPVTLQSLAASPGSYIPMLATLLQKNEQENIRIATNRLDETPPRLFPLSPIPSTKWRFIDVNANALAAFSR</sequence>
<accession>A0A0B7NH28</accession>
<keyword evidence="3" id="KW-1185">Reference proteome</keyword>
<dbReference type="AlphaFoldDB" id="A0A0B7NH28"/>
<reference evidence="2 3" key="1">
    <citation type="submission" date="2014-09" db="EMBL/GenBank/DDBJ databases">
        <authorList>
            <person name="Ellenberger Sabrina"/>
        </authorList>
    </citation>
    <scope>NUCLEOTIDE SEQUENCE [LARGE SCALE GENOMIC DNA]</scope>
    <source>
        <strain evidence="2 3">CBS 412.66</strain>
    </source>
</reference>
<dbReference type="OrthoDB" id="2285535at2759"/>
<dbReference type="Proteomes" id="UP000054107">
    <property type="component" value="Unassembled WGS sequence"/>
</dbReference>
<evidence type="ECO:0000256" key="1">
    <source>
        <dbReference type="SAM" id="MobiDB-lite"/>
    </source>
</evidence>
<organism evidence="2 3">
    <name type="scientific">Parasitella parasitica</name>
    <dbReference type="NCBI Taxonomy" id="35722"/>
    <lineage>
        <taxon>Eukaryota</taxon>
        <taxon>Fungi</taxon>
        <taxon>Fungi incertae sedis</taxon>
        <taxon>Mucoromycota</taxon>
        <taxon>Mucoromycotina</taxon>
        <taxon>Mucoromycetes</taxon>
        <taxon>Mucorales</taxon>
        <taxon>Mucorineae</taxon>
        <taxon>Mucoraceae</taxon>
        <taxon>Parasitella</taxon>
    </lineage>
</organism>
<evidence type="ECO:0000313" key="3">
    <source>
        <dbReference type="Proteomes" id="UP000054107"/>
    </source>
</evidence>
<protein>
    <submittedName>
        <fullName evidence="2">Uncharacterized protein</fullName>
    </submittedName>
</protein>
<proteinExistence type="predicted"/>
<dbReference type="EMBL" id="LN733260">
    <property type="protein sequence ID" value="CEP16732.1"/>
    <property type="molecule type" value="Genomic_DNA"/>
</dbReference>
<gene>
    <name evidence="2" type="primary">PARPA_11007.1 scaffold 42152</name>
</gene>
<name>A0A0B7NH28_9FUNG</name>
<evidence type="ECO:0000313" key="2">
    <source>
        <dbReference type="EMBL" id="CEP16732.1"/>
    </source>
</evidence>